<dbReference type="EMBL" id="MAYW01000181">
    <property type="protein sequence ID" value="ODS30749.1"/>
    <property type="molecule type" value="Genomic_DNA"/>
</dbReference>
<dbReference type="Gene3D" id="2.30.110.10">
    <property type="entry name" value="Electron Transport, Fmn-binding Protein, Chain A"/>
    <property type="match status" value="1"/>
</dbReference>
<sequence length="183" mass="20916">MKKIKYPIDKHDWHPSLIPGLIVLISSYNSEKESNIAPKSWLQMVSFEPPILMFSGTEGNTTEKNIIESNCFGVNFVDSSKASKVFDCIQWFGKERIEQTGFTMIRARKINAPLIQECKAHLECRLLSTIKVGSGFVIFGEIVAASIWEEILRVEHEKRYELLDPIVFLEDGMYSRINNTSKV</sequence>
<gene>
    <name evidence="5" type="ORF">SCARUB_04144</name>
</gene>
<comment type="similarity">
    <text evidence="3">Belongs to the flavoredoxin family.</text>
</comment>
<dbReference type="SUPFAM" id="SSF50475">
    <property type="entry name" value="FMN-binding split barrel"/>
    <property type="match status" value="1"/>
</dbReference>
<dbReference type="PANTHER" id="PTHR43567">
    <property type="entry name" value="FLAVOREDOXIN-RELATED-RELATED"/>
    <property type="match status" value="1"/>
</dbReference>
<evidence type="ECO:0000256" key="3">
    <source>
        <dbReference type="ARBA" id="ARBA00038054"/>
    </source>
</evidence>
<comment type="cofactor">
    <cofactor evidence="1">
        <name>FMN</name>
        <dbReference type="ChEBI" id="CHEBI:58210"/>
    </cofactor>
</comment>
<dbReference type="AlphaFoldDB" id="A0A1E3X5C5"/>
<dbReference type="GO" id="GO:0010181">
    <property type="term" value="F:FMN binding"/>
    <property type="evidence" value="ECO:0007669"/>
    <property type="project" value="InterPro"/>
</dbReference>
<evidence type="ECO:0000256" key="1">
    <source>
        <dbReference type="ARBA" id="ARBA00001917"/>
    </source>
</evidence>
<dbReference type="InterPro" id="IPR012349">
    <property type="entry name" value="Split_barrel_FMN-bd"/>
</dbReference>
<accession>A0A1E3X5C5</accession>
<dbReference type="GO" id="GO:0016646">
    <property type="term" value="F:oxidoreductase activity, acting on the CH-NH group of donors, NAD or NADP as acceptor"/>
    <property type="evidence" value="ECO:0007669"/>
    <property type="project" value="UniProtKB-ARBA"/>
</dbReference>
<dbReference type="InterPro" id="IPR002563">
    <property type="entry name" value="Flavin_Rdtase-like_dom"/>
</dbReference>
<evidence type="ECO:0000313" key="5">
    <source>
        <dbReference type="EMBL" id="ODS30749.1"/>
    </source>
</evidence>
<dbReference type="PANTHER" id="PTHR43567:SF1">
    <property type="entry name" value="FLAVOREDOXIN"/>
    <property type="match status" value="1"/>
</dbReference>
<feature type="domain" description="Flavin reductase like" evidence="4">
    <location>
        <begin position="17"/>
        <end position="157"/>
    </location>
</feature>
<comment type="caution">
    <text evidence="5">The sequence shown here is derived from an EMBL/GenBank/DDBJ whole genome shotgun (WGS) entry which is preliminary data.</text>
</comment>
<name>A0A1E3X5C5_9BACT</name>
<proteinExistence type="inferred from homology"/>
<evidence type="ECO:0000256" key="2">
    <source>
        <dbReference type="ARBA" id="ARBA00022630"/>
    </source>
</evidence>
<keyword evidence="2" id="KW-0285">Flavoprotein</keyword>
<dbReference type="InterPro" id="IPR052174">
    <property type="entry name" value="Flavoredoxin"/>
</dbReference>
<organism evidence="5 6">
    <name type="scientific">Candidatus Scalindua rubra</name>
    <dbReference type="NCBI Taxonomy" id="1872076"/>
    <lineage>
        <taxon>Bacteria</taxon>
        <taxon>Pseudomonadati</taxon>
        <taxon>Planctomycetota</taxon>
        <taxon>Candidatus Brocadiia</taxon>
        <taxon>Candidatus Brocadiales</taxon>
        <taxon>Candidatus Scalinduaceae</taxon>
        <taxon>Candidatus Scalindua</taxon>
    </lineage>
</organism>
<reference evidence="5 6" key="1">
    <citation type="submission" date="2016-07" db="EMBL/GenBank/DDBJ databases">
        <title>Draft genome of Scalindua rubra, obtained from a brine-seawater interface in the Red Sea, sheds light on salt adaptation in anammox bacteria.</title>
        <authorList>
            <person name="Speth D.R."/>
            <person name="Lagkouvardos I."/>
            <person name="Wang Y."/>
            <person name="Qian P.-Y."/>
            <person name="Dutilh B.E."/>
            <person name="Jetten M.S."/>
        </authorList>
    </citation>
    <scope>NUCLEOTIDE SEQUENCE [LARGE SCALE GENOMIC DNA]</scope>
    <source>
        <strain evidence="5">BSI-1</strain>
    </source>
</reference>
<dbReference type="Pfam" id="PF01613">
    <property type="entry name" value="Flavin_Reduct"/>
    <property type="match status" value="1"/>
</dbReference>
<evidence type="ECO:0000313" key="6">
    <source>
        <dbReference type="Proteomes" id="UP000094056"/>
    </source>
</evidence>
<dbReference type="SMART" id="SM00903">
    <property type="entry name" value="Flavin_Reduct"/>
    <property type="match status" value="1"/>
</dbReference>
<dbReference type="Proteomes" id="UP000094056">
    <property type="component" value="Unassembled WGS sequence"/>
</dbReference>
<protein>
    <submittedName>
        <fullName evidence="5">Flavoprotein oxygenase DIM6NTAB family protein</fullName>
    </submittedName>
</protein>
<evidence type="ECO:0000259" key="4">
    <source>
        <dbReference type="SMART" id="SM00903"/>
    </source>
</evidence>